<evidence type="ECO:0000259" key="10">
    <source>
        <dbReference type="Pfam" id="PF01274"/>
    </source>
</evidence>
<evidence type="ECO:0000256" key="3">
    <source>
        <dbReference type="ARBA" id="ARBA00022490"/>
    </source>
</evidence>
<keyword evidence="8" id="KW-0558">Oxidation</keyword>
<evidence type="ECO:0000256" key="2">
    <source>
        <dbReference type="ARBA" id="ARBA00022435"/>
    </source>
</evidence>
<dbReference type="InterPro" id="IPR006253">
    <property type="entry name" value="Malate_synthG"/>
</dbReference>
<dbReference type="InterPro" id="IPR046363">
    <property type="entry name" value="MS_N_TIM-barrel_dom"/>
</dbReference>
<feature type="domain" description="Malate synthase C-terminal" evidence="11">
    <location>
        <begin position="75"/>
        <end position="169"/>
    </location>
</feature>
<dbReference type="Gene3D" id="3.20.20.360">
    <property type="entry name" value="Malate synthase, domain 3"/>
    <property type="match status" value="1"/>
</dbReference>
<dbReference type="EMBL" id="CASHTH010002987">
    <property type="protein sequence ID" value="CAI8038323.1"/>
    <property type="molecule type" value="Genomic_DNA"/>
</dbReference>
<dbReference type="InterPro" id="IPR001465">
    <property type="entry name" value="Malate_synthase_TIM"/>
</dbReference>
<sequence>MPDLMKTMYNTKTNHPKAGANTAWVPSPTLAVVHALHYHEINVLSIQRTIGSRVKAKLDDILSPPVLREELSPEQIETELENNAQSILGYVVHWVEEGIGCSKIADINEINLMEDRATLRISSQLIASWLKHGLTTREQVVDIFKRIAVIVDKQNEGAAGYRKMAPNYDSSVGFQAALDLVFQGVDSPNGYTEPILHSRRREAKTLHAS</sequence>
<comment type="caution">
    <text evidence="12">The sequence shown here is derived from an EMBL/GenBank/DDBJ whole genome shotgun (WGS) entry which is preliminary data.</text>
</comment>
<evidence type="ECO:0000313" key="12">
    <source>
        <dbReference type="EMBL" id="CAI8038323.1"/>
    </source>
</evidence>
<dbReference type="GO" id="GO:0000287">
    <property type="term" value="F:magnesium ion binding"/>
    <property type="evidence" value="ECO:0007669"/>
    <property type="project" value="TreeGrafter"/>
</dbReference>
<dbReference type="GO" id="GO:0009436">
    <property type="term" value="P:glyoxylate catabolic process"/>
    <property type="evidence" value="ECO:0007669"/>
    <property type="project" value="TreeGrafter"/>
</dbReference>
<organism evidence="12 13">
    <name type="scientific">Geodia barretti</name>
    <name type="common">Barrett's horny sponge</name>
    <dbReference type="NCBI Taxonomy" id="519541"/>
    <lineage>
        <taxon>Eukaryota</taxon>
        <taxon>Metazoa</taxon>
        <taxon>Porifera</taxon>
        <taxon>Demospongiae</taxon>
        <taxon>Heteroscleromorpha</taxon>
        <taxon>Tetractinellida</taxon>
        <taxon>Astrophorina</taxon>
        <taxon>Geodiidae</taxon>
        <taxon>Geodia</taxon>
    </lineage>
</organism>
<dbReference type="PANTHER" id="PTHR42739">
    <property type="entry name" value="MALATE SYNTHASE G"/>
    <property type="match status" value="1"/>
</dbReference>
<evidence type="ECO:0000256" key="1">
    <source>
        <dbReference type="ARBA" id="ARBA00001946"/>
    </source>
</evidence>
<comment type="cofactor">
    <cofactor evidence="1">
        <name>Mg(2+)</name>
        <dbReference type="ChEBI" id="CHEBI:18420"/>
    </cofactor>
</comment>
<comment type="catalytic activity">
    <reaction evidence="9">
        <text>glyoxylate + acetyl-CoA + H2O = (S)-malate + CoA + H(+)</text>
        <dbReference type="Rhea" id="RHEA:18181"/>
        <dbReference type="ChEBI" id="CHEBI:15377"/>
        <dbReference type="ChEBI" id="CHEBI:15378"/>
        <dbReference type="ChEBI" id="CHEBI:15589"/>
        <dbReference type="ChEBI" id="CHEBI:36655"/>
        <dbReference type="ChEBI" id="CHEBI:57287"/>
        <dbReference type="ChEBI" id="CHEBI:57288"/>
        <dbReference type="EC" id="2.3.3.9"/>
    </reaction>
</comment>
<evidence type="ECO:0000256" key="6">
    <source>
        <dbReference type="ARBA" id="ARBA00022723"/>
    </source>
</evidence>
<evidence type="ECO:0000256" key="4">
    <source>
        <dbReference type="ARBA" id="ARBA00022532"/>
    </source>
</evidence>
<dbReference type="AlphaFoldDB" id="A0AA35SYS6"/>
<evidence type="ECO:0000256" key="9">
    <source>
        <dbReference type="ARBA" id="ARBA00047918"/>
    </source>
</evidence>
<dbReference type="Gene3D" id="1.20.1220.12">
    <property type="entry name" value="Malate synthase, domain III"/>
    <property type="match status" value="1"/>
</dbReference>
<dbReference type="GO" id="GO:0004474">
    <property type="term" value="F:malate synthase activity"/>
    <property type="evidence" value="ECO:0007669"/>
    <property type="project" value="UniProtKB-EC"/>
</dbReference>
<name>A0AA35SYS6_GEOBA</name>
<keyword evidence="7" id="KW-0460">Magnesium</keyword>
<reference evidence="12" key="1">
    <citation type="submission" date="2023-03" db="EMBL/GenBank/DDBJ databases">
        <authorList>
            <person name="Steffen K."/>
            <person name="Cardenas P."/>
        </authorList>
    </citation>
    <scope>NUCLEOTIDE SEQUENCE</scope>
</reference>
<dbReference type="GO" id="GO:0005829">
    <property type="term" value="C:cytosol"/>
    <property type="evidence" value="ECO:0007669"/>
    <property type="project" value="TreeGrafter"/>
</dbReference>
<dbReference type="SUPFAM" id="SSF51645">
    <property type="entry name" value="Malate synthase G"/>
    <property type="match status" value="1"/>
</dbReference>
<keyword evidence="3" id="KW-0963">Cytoplasm</keyword>
<evidence type="ECO:0000256" key="8">
    <source>
        <dbReference type="ARBA" id="ARBA00023097"/>
    </source>
</evidence>
<protein>
    <submittedName>
        <fullName evidence="12">Malate synthase G</fullName>
    </submittedName>
</protein>
<accession>A0AA35SYS6</accession>
<evidence type="ECO:0000256" key="7">
    <source>
        <dbReference type="ARBA" id="ARBA00022842"/>
    </source>
</evidence>
<dbReference type="GO" id="GO:0006097">
    <property type="term" value="P:glyoxylate cycle"/>
    <property type="evidence" value="ECO:0007669"/>
    <property type="project" value="UniProtKB-KW"/>
</dbReference>
<proteinExistence type="predicted"/>
<keyword evidence="2" id="KW-0329">Glyoxylate bypass</keyword>
<evidence type="ECO:0000256" key="5">
    <source>
        <dbReference type="ARBA" id="ARBA00022679"/>
    </source>
</evidence>
<dbReference type="InterPro" id="IPR048355">
    <property type="entry name" value="MS_C"/>
</dbReference>
<keyword evidence="6" id="KW-0479">Metal-binding</keyword>
<dbReference type="Pfam" id="PF20659">
    <property type="entry name" value="MS_C"/>
    <property type="match status" value="1"/>
</dbReference>
<keyword evidence="13" id="KW-1185">Reference proteome</keyword>
<dbReference type="Pfam" id="PF01274">
    <property type="entry name" value="MS_TIM-barrel"/>
    <property type="match status" value="1"/>
</dbReference>
<evidence type="ECO:0000313" key="13">
    <source>
        <dbReference type="Proteomes" id="UP001174909"/>
    </source>
</evidence>
<dbReference type="Proteomes" id="UP001174909">
    <property type="component" value="Unassembled WGS sequence"/>
</dbReference>
<feature type="domain" description="Malate synthase TIM barrel" evidence="10">
    <location>
        <begin position="5"/>
        <end position="59"/>
    </location>
</feature>
<keyword evidence="4" id="KW-0816">Tricarboxylic acid cycle</keyword>
<dbReference type="PANTHER" id="PTHR42739:SF1">
    <property type="entry name" value="MALATE SYNTHASE G"/>
    <property type="match status" value="1"/>
</dbReference>
<evidence type="ECO:0000259" key="11">
    <source>
        <dbReference type="Pfam" id="PF20659"/>
    </source>
</evidence>
<keyword evidence="5" id="KW-0808">Transferase</keyword>
<gene>
    <name evidence="12" type="ORF">GBAR_LOCUS21369</name>
</gene>
<dbReference type="GO" id="GO:0006099">
    <property type="term" value="P:tricarboxylic acid cycle"/>
    <property type="evidence" value="ECO:0007669"/>
    <property type="project" value="UniProtKB-KW"/>
</dbReference>
<dbReference type="InterPro" id="IPR011076">
    <property type="entry name" value="Malate_synth_sf"/>
</dbReference>
<dbReference type="InterPro" id="IPR044856">
    <property type="entry name" value="Malate_synth_C_sf"/>
</dbReference>